<organism evidence="6 7">
    <name type="scientific">Chlamydomonas incerta</name>
    <dbReference type="NCBI Taxonomy" id="51695"/>
    <lineage>
        <taxon>Eukaryota</taxon>
        <taxon>Viridiplantae</taxon>
        <taxon>Chlorophyta</taxon>
        <taxon>core chlorophytes</taxon>
        <taxon>Chlorophyceae</taxon>
        <taxon>CS clade</taxon>
        <taxon>Chlamydomonadales</taxon>
        <taxon>Chlamydomonadaceae</taxon>
        <taxon>Chlamydomonas</taxon>
    </lineage>
</organism>
<feature type="binding site" evidence="1">
    <location>
        <position position="3625"/>
    </location>
    <ligand>
        <name>ATP</name>
        <dbReference type="ChEBI" id="CHEBI:30616"/>
    </ligand>
</feature>
<feature type="region of interest" description="Disordered" evidence="2">
    <location>
        <begin position="3047"/>
        <end position="3072"/>
    </location>
</feature>
<feature type="region of interest" description="Disordered" evidence="2">
    <location>
        <begin position="1158"/>
        <end position="1230"/>
    </location>
</feature>
<dbReference type="GO" id="GO:0005524">
    <property type="term" value="F:ATP binding"/>
    <property type="evidence" value="ECO:0007669"/>
    <property type="project" value="UniProtKB-UniRule"/>
</dbReference>
<feature type="region of interest" description="Disordered" evidence="2">
    <location>
        <begin position="735"/>
        <end position="757"/>
    </location>
</feature>
<feature type="region of interest" description="Disordered" evidence="2">
    <location>
        <begin position="2420"/>
        <end position="2501"/>
    </location>
</feature>
<feature type="chain" id="PRO_5032873205" description="Protein kinase domain-containing protein" evidence="4">
    <location>
        <begin position="38"/>
        <end position="4013"/>
    </location>
</feature>
<feature type="region of interest" description="Disordered" evidence="2">
    <location>
        <begin position="2065"/>
        <end position="2099"/>
    </location>
</feature>
<dbReference type="InterPro" id="IPR001245">
    <property type="entry name" value="Ser-Thr/Tyr_kinase_cat_dom"/>
</dbReference>
<evidence type="ECO:0000313" key="6">
    <source>
        <dbReference type="EMBL" id="KAG2445599.1"/>
    </source>
</evidence>
<keyword evidence="7" id="KW-1185">Reference proteome</keyword>
<feature type="compositionally biased region" description="Low complexity" evidence="2">
    <location>
        <begin position="3738"/>
        <end position="3762"/>
    </location>
</feature>
<feature type="compositionally biased region" description="Low complexity" evidence="2">
    <location>
        <begin position="3550"/>
        <end position="3563"/>
    </location>
</feature>
<dbReference type="EMBL" id="JAEHOC010000001">
    <property type="protein sequence ID" value="KAG2445599.1"/>
    <property type="molecule type" value="Genomic_DNA"/>
</dbReference>
<accession>A0A836B2Q6</accession>
<feature type="domain" description="Protein kinase" evidence="5">
    <location>
        <begin position="3598"/>
        <end position="3999"/>
    </location>
</feature>
<dbReference type="PROSITE" id="PS00107">
    <property type="entry name" value="PROTEIN_KINASE_ATP"/>
    <property type="match status" value="3"/>
</dbReference>
<feature type="compositionally biased region" description="Basic and acidic residues" evidence="2">
    <location>
        <begin position="2473"/>
        <end position="2482"/>
    </location>
</feature>
<evidence type="ECO:0000313" key="7">
    <source>
        <dbReference type="Proteomes" id="UP000650467"/>
    </source>
</evidence>
<keyword evidence="4" id="KW-0732">Signal</keyword>
<proteinExistence type="predicted"/>
<evidence type="ECO:0000256" key="3">
    <source>
        <dbReference type="SAM" id="Phobius"/>
    </source>
</evidence>
<feature type="region of interest" description="Disordered" evidence="2">
    <location>
        <begin position="2132"/>
        <end position="2256"/>
    </location>
</feature>
<feature type="compositionally biased region" description="Basic and acidic residues" evidence="2">
    <location>
        <begin position="3769"/>
        <end position="3795"/>
    </location>
</feature>
<feature type="compositionally biased region" description="Basic and acidic residues" evidence="2">
    <location>
        <begin position="1203"/>
        <end position="1213"/>
    </location>
</feature>
<dbReference type="Proteomes" id="UP000650467">
    <property type="component" value="Unassembled WGS sequence"/>
</dbReference>
<dbReference type="InterPro" id="IPR017441">
    <property type="entry name" value="Protein_kinase_ATP_BS"/>
</dbReference>
<keyword evidence="1" id="KW-0547">Nucleotide-binding</keyword>
<evidence type="ECO:0000256" key="1">
    <source>
        <dbReference type="PROSITE-ProRule" id="PRU10141"/>
    </source>
</evidence>
<dbReference type="GO" id="GO:0004674">
    <property type="term" value="F:protein serine/threonine kinase activity"/>
    <property type="evidence" value="ECO:0007669"/>
    <property type="project" value="TreeGrafter"/>
</dbReference>
<comment type="caution">
    <text evidence="6">The sequence shown here is derived from an EMBL/GenBank/DDBJ whole genome shotgun (WGS) entry which is preliminary data.</text>
</comment>
<feature type="compositionally biased region" description="Low complexity" evidence="2">
    <location>
        <begin position="2227"/>
        <end position="2241"/>
    </location>
</feature>
<evidence type="ECO:0000256" key="4">
    <source>
        <dbReference type="SAM" id="SignalP"/>
    </source>
</evidence>
<feature type="compositionally biased region" description="Basic and acidic residues" evidence="2">
    <location>
        <begin position="2448"/>
        <end position="2461"/>
    </location>
</feature>
<keyword evidence="1" id="KW-0067">ATP-binding</keyword>
<feature type="compositionally biased region" description="Polar residues" evidence="2">
    <location>
        <begin position="3404"/>
        <end position="3414"/>
    </location>
</feature>
<feature type="compositionally biased region" description="Polar residues" evidence="2">
    <location>
        <begin position="2187"/>
        <end position="2199"/>
    </location>
</feature>
<feature type="domain" description="Protein kinase" evidence="5">
    <location>
        <begin position="1045"/>
        <end position="1453"/>
    </location>
</feature>
<feature type="region of interest" description="Disordered" evidence="2">
    <location>
        <begin position="3277"/>
        <end position="3311"/>
    </location>
</feature>
<dbReference type="InterPro" id="IPR011009">
    <property type="entry name" value="Kinase-like_dom_sf"/>
</dbReference>
<feature type="compositionally biased region" description="Low complexity" evidence="2">
    <location>
        <begin position="2150"/>
        <end position="2177"/>
    </location>
</feature>
<dbReference type="PANTHER" id="PTHR44329:SF214">
    <property type="entry name" value="PROTEIN KINASE DOMAIN-CONTAINING PROTEIN"/>
    <property type="match status" value="1"/>
</dbReference>
<dbReference type="Gene3D" id="3.30.200.20">
    <property type="entry name" value="Phosphorylase Kinase, domain 1"/>
    <property type="match status" value="3"/>
</dbReference>
<feature type="compositionally biased region" description="Low complexity" evidence="2">
    <location>
        <begin position="962"/>
        <end position="982"/>
    </location>
</feature>
<dbReference type="Gene3D" id="1.10.510.10">
    <property type="entry name" value="Transferase(Phosphotransferase) domain 1"/>
    <property type="match status" value="3"/>
</dbReference>
<feature type="compositionally biased region" description="Gly residues" evidence="2">
    <location>
        <begin position="738"/>
        <end position="747"/>
    </location>
</feature>
<protein>
    <recommendedName>
        <fullName evidence="5">Protein kinase domain-containing protein</fullName>
    </recommendedName>
</protein>
<evidence type="ECO:0000259" key="5">
    <source>
        <dbReference type="PROSITE" id="PS50011"/>
    </source>
</evidence>
<reference evidence="6" key="1">
    <citation type="journal article" date="2020" name="bioRxiv">
        <title>Comparative genomics of Chlamydomonas.</title>
        <authorList>
            <person name="Craig R.J."/>
            <person name="Hasan A.R."/>
            <person name="Ness R.W."/>
            <person name="Keightley P.D."/>
        </authorList>
    </citation>
    <scope>NUCLEOTIDE SEQUENCE</scope>
    <source>
        <strain evidence="6">SAG 7.73</strain>
    </source>
</reference>
<keyword evidence="3" id="KW-0472">Membrane</keyword>
<feature type="binding site" evidence="1">
    <location>
        <position position="2303"/>
    </location>
    <ligand>
        <name>ATP</name>
        <dbReference type="ChEBI" id="CHEBI:30616"/>
    </ligand>
</feature>
<feature type="compositionally biased region" description="Low complexity" evidence="2">
    <location>
        <begin position="1182"/>
        <end position="1191"/>
    </location>
</feature>
<dbReference type="Pfam" id="PF07714">
    <property type="entry name" value="PK_Tyr_Ser-Thr"/>
    <property type="match status" value="3"/>
</dbReference>
<keyword evidence="3" id="KW-0812">Transmembrane</keyword>
<feature type="compositionally biased region" description="Low complexity" evidence="2">
    <location>
        <begin position="701"/>
        <end position="721"/>
    </location>
</feature>
<feature type="region of interest" description="Disordered" evidence="2">
    <location>
        <begin position="915"/>
        <end position="998"/>
    </location>
</feature>
<feature type="compositionally biased region" description="Low complexity" evidence="2">
    <location>
        <begin position="859"/>
        <end position="876"/>
    </location>
</feature>
<feature type="compositionally biased region" description="Low complexity" evidence="2">
    <location>
        <begin position="2424"/>
        <end position="2445"/>
    </location>
</feature>
<name>A0A836B2Q6_CHLIN</name>
<keyword evidence="3" id="KW-1133">Transmembrane helix</keyword>
<feature type="region of interest" description="Disordered" evidence="2">
    <location>
        <begin position="700"/>
        <end position="721"/>
    </location>
</feature>
<feature type="domain" description="Protein kinase" evidence="5">
    <location>
        <begin position="2276"/>
        <end position="2700"/>
    </location>
</feature>
<evidence type="ECO:0000256" key="2">
    <source>
        <dbReference type="SAM" id="MobiDB-lite"/>
    </source>
</evidence>
<dbReference type="InterPro" id="IPR051681">
    <property type="entry name" value="Ser/Thr_Kinases-Pseudokinases"/>
</dbReference>
<dbReference type="InterPro" id="IPR000719">
    <property type="entry name" value="Prot_kinase_dom"/>
</dbReference>
<feature type="binding site" evidence="1">
    <location>
        <position position="1072"/>
    </location>
    <ligand>
        <name>ATP</name>
        <dbReference type="ChEBI" id="CHEBI:30616"/>
    </ligand>
</feature>
<dbReference type="SUPFAM" id="SSF56112">
    <property type="entry name" value="Protein kinase-like (PK-like)"/>
    <property type="match status" value="3"/>
</dbReference>
<dbReference type="PANTHER" id="PTHR44329">
    <property type="entry name" value="SERINE/THREONINE-PROTEIN KINASE TNNI3K-RELATED"/>
    <property type="match status" value="1"/>
</dbReference>
<gene>
    <name evidence="6" type="ORF">HXX76_000210</name>
</gene>
<feature type="region of interest" description="Disordered" evidence="2">
    <location>
        <begin position="3737"/>
        <end position="3813"/>
    </location>
</feature>
<feature type="region of interest" description="Disordered" evidence="2">
    <location>
        <begin position="3354"/>
        <end position="3463"/>
    </location>
</feature>
<sequence>MRVAVRALRRCFNPRLRALQALTLLAAVLVNSATAAASGECSAVGGGTPSAVQALSSLSAGQVAQGALATPITAKWDFEGRPNVLAVPSGTAVSLSCLTALNATVAAPSAAAGSVFLQPTALDLSAASGLSMAGVSLSTDCGTVLAYQQYLCTSLRAAGSLTMDSGVVRFSRWRDGFTSLDNVTLTCPTSAGVAAAAAPCRLVSVQTAAELLEAFTVHAAAAAAAGANLTIVLAGNVTVPRSARPSTAATLPVSVLTNVSLVGSALLGRPVLDLQLQTRLWDVGPTVWVTLSNLTCANLAPTYIPAGLPYSRYGLLSDRVWAFSRSTRQVIIHDCTLVKPPDELSYTRLGPAYPLLPPVDLEMKRLQSASVPLTSVNQANSAPDLLLALDPHHSTPDDSGQRWVLLVGNTSTGEAGGAAWANALEATTTGDNANSTDGSSAEAEAARAAGFGDATAIIPGSTMIDCGYATGVMRLGLGGQTAALGVPAGAGLVMRRLVLSELAARGSSYSRSDPLAVLSSPLWGVSLAAGASKTQLINCTLLVSAEELWLLQQALLPAEQLAVFTGNASRSNVSGGGGNGTRRSFDAALVGATRSFFTNAADLSINTARSNATVLRIASATTDLYTLSNCVFRAPVVAYGEAAGPNLTALGVPYDDGSGGGSSGGGGAPVGAIVGGVVGGCAVLAAAATAALLFVRRRRQQQPQSGRKPSRGAGADAATVTGDDPYAQYLQRSAATDGAGGGAGTGPHGTDQVTGSTASAAAAAAAADGPRAFCNLDRLSELTDSDQVMRPGARSSAADVAGLAMVFKGGAGPSVTPSTADRTSMLSCSGPTGEVPRLLAGLMTPAEAASGAQPGVGSAAGLRSSQPSSSASSGLLKMRSPYTTTGAVATMTSAALAAAEASALRGSGLPVGGSGGALTRAPTDSFDAAPSTTTLRQHGLAGTRAGSSSTGPPPGGADCGHAPHPAAPSAAPDTAPSTDTAPGSREPAAPTAGGNALDSSNMSSAVSLWQVPGAAAAAATRSAGALNQMHAMIAAFGRNFNDQQLQVHGLIGKGAHGTVYRGTWRGLPVAVKSMVFGPDDHVRHQQRPLMEAAISSNLVHPNIVTTYSYELREVQHELASLSPELSQQGGGWRLLIIQEFCDAGPLRRLVDCGFFLTPPKPHPQRAPSRRLDLDQQRVPRKSSAGASAAASGEGGAEQQPQKQPDHSAADRGSRNGSAKASTSDDDEDNERVTRMLRRAGGTFGSGLFEGCERVKPNRPLRPALEDVPADVAGGRPASALQAALRYVEAALQIARGLQHIHDKNIVHGDLNPNNVLLVRAPGTALGFCLKVSDFGLSVRVGEGQSHLSNLFQGTPYYCAPEVMLSGKVGKSADLYSLGIMLWELQNGTRPPWRMGVRLRTYPSLNTGELEFGPDTPPRYARLARECFHASSALAALNTSTRSVWDFGNTLQALTAPAGTAVSLSCLTALNATVAAPSAAAGSVFLQPTALDLSAASGLSMAGVSLSTDCGTVLAHQQYLCTSLRAAGSLTMDSGVVRFSRWRDGFTSLDNVTLTCPTSAGVAAAAAPCRLVSVQTATELLEAFTVHAAAAAAAGANLTIVLAGNVSINGSAWPADTPVRINGNITLVGSARLRRPILDLGRLTGIWIMSGSAYVLTDHLTLANLAPAYYKPGYNFSKFGPLAERVRAIYRTGKQVFIRNCTLVVPPAELSYTRYWLTYLVSPVPEARAKADWLAVNNISVAAVNSSGVYYRCLNGRTTIMDNVQLTDSLGPDYRLLPAPSGFGQLQANSVPLVAANSVTNASDVQLALLPNNTIPDDQGRRWVLLVNNISLAAPGQWPQGPAGNTTTSSDAGVGLEGTAIGPGGSCEGGDCDAAAAPAGNETGAGVQVPGLTVIASLIPEQPVRLGLGWRLSALGVPGGGGAGLMVRNLVLSELAARGRSYSRSDPLAVLSSPMWGVSLAAGASKTRLENCTLVVSAEELWLLQQSLLPADQLAALARVTGGNATANSTAMSGSPRRPFDAALAVAARAFFTVGDDVKLGAATASRLMFVTGSAARFSMSNVTFRTPDPGSGEQASAGLTALGVPYDDGSNGSSSSGGGGAPVGAIVGGVVGGCILLLVGGAACLTVRMRRRRRRRDRYQGKALFGSDLEQPGGSAPAAAGAQSSASGEGSARQAGSIESPAGPVTATDSFNRPPTLTVSHHAPRRPGQSQGSGVAPLQRSGGSSGAVGASAAAAGSTTVSEPRPGSQSQPRGAALEQMRGTIAALGRDFAGDQQLHVHGIIGKGAYGTVYRGTWRGLPVAVKSMVFGPDDHVRHQQRPLMEAAISSHLMHPNIVTTYSYELREVQHELASLSPELFQQGGGWRLLIIQEFCDAGPLRRLVDCGFFLTPPRPAHAAAANLAPSSLRTRFRLPSVSSLLRRDAHASPSSLAPAAPPRSRASGSSSSNKDLGEASRGSRDNNRSARGGGGAAAEGDARVDRDQGGGRAASAAATAPDHPYTRPLLEDVPADVAGGRPASSLQAALRYMEAALQIARGLQHIHDKNIVHGDLNPNNVLLVRAPGTALGFCLKVSDFGLSVRVGEGQSHLSNLFQGTPYYCAPEVILSGKVGKTADLYSLGIMLWELQNGTRPPWRMGVRLRTYPSLNTGELEFGPDTPPRIWDFGNTLQALTAPAGTAVSLSCLTALNATVAAPSAAAGSVFLQPTALDLSAASGLSMAGVSLSTDCGTVLAYQQYLCTSLRAAGSLTMDSGVVRFSRWRDGFTSLDNVTLTCPTSAGVAAAAVPCRLVSVQTAAELLEAFTVHAAAAAAAGSNLTIVLAGNVSINGSVWPVSSPIVVDGNVTLVASPRLARVIVDLGQLTDIWNLTRAANVEFHNVTLVNLAPAYPNPPSYGLFTSRINAFIRTGKQLFLRNVTSVVPPEEVSYLRYWVTFLVSPVPEAHAKADWLLIPSISIAAVNASGVYYAYQNGRTTIFDNLALVDSLGPDYPLSPSPSGLGQLQVYSVPLTAMNAATNAQDVQVALLPNRTKPDDQGRRWVLLVNNISLAAPGQWPQGSAGNTTTSSDAGVGLEGTTIGPGGSCEGGDCDAAAAPAGNETGAGVQVPGLTVIASLIPEQPVRLGLGWRLSALGVPGGGGAGLVVRNLVLSELTARGSSYSRSDPLAVLSSPLWGVSLAGGASKTRLENCTLVVSAEELRLLQQALLPAEQLAAMARATGGNNATANSTGVSGSPRRPFDAALAAAARAFFTVGGSMQLGATTASRLVFVTGSAARFSMSNVTFRTPDPGSGEQASAGLTALGVPYDDGSNGSSSSGGGGAPVGAIVGGVVGGCILLLVVGGAAWLTVRTRRRRRGKYQGKALFGSDLEQPGGSAPAAAGARSSASGEGAGGDGTGREMPSGLSETQRRRQLQSSLTGSSPMLPSVGAGRASLEMEAARAKGAAKGLGGPGDSAATQSGSGAQSVPTSAPSATGCPAGLIVGAAHVGGQEPSWGAGIPGIQVLLAGEADAAHPTARYATMTDSFNRPPTLTMSGLAMRRPGQSGSGAEQAQRGGGSSGAATALAGSSTTGSEPRPGSQSRSGRTALEQMRGTIAALGRDFAGDQQLHVHGHIGEGAHGTVYRGAWHGLPVAVKSMVFGPDDHVRHQQRPLMEAAISSHLMHPNIVTTYTYELREVQHELASLSPELSQQGGGWRLLIIQEFCDAGPLRRLVDCGFFLTPPRPDVRSEVPALARFTPSVPALVPRNAGADAPASPASIAPAAPPRSRVSTSTDTGMGEDSRGPRGHGPDAEGEQESTRADRDQGGGRAASTAATAPDHLYTRPLLEDVPADVAGGRPASSLHAAMRYVEAALQISRGLQHIHDKNIVHGDLNPNNVLLVRAPGTALGFCLKVSDFGLSVHVGEGQSHLSNLFQGTPYYCAPEVILSGKVGKSADLYSLGIMLWELQNGTRPPWRMGVRLRTYPSLNTGELEFGPDTPPRYARLARECFHSSSAVRPSVESVVAALERLKEELAARDVRQGPP</sequence>
<feature type="compositionally biased region" description="Low complexity" evidence="2">
    <location>
        <begin position="3445"/>
        <end position="3456"/>
    </location>
</feature>
<dbReference type="PROSITE" id="PS50011">
    <property type="entry name" value="PROTEIN_KINASE_DOM"/>
    <property type="match status" value="3"/>
</dbReference>
<feature type="transmembrane region" description="Helical" evidence="3">
    <location>
        <begin position="3315"/>
        <end position="3340"/>
    </location>
</feature>
<feature type="compositionally biased region" description="Low complexity" evidence="2">
    <location>
        <begin position="3533"/>
        <end position="3543"/>
    </location>
</feature>
<feature type="compositionally biased region" description="Low complexity" evidence="2">
    <location>
        <begin position="939"/>
        <end position="950"/>
    </location>
</feature>
<feature type="compositionally biased region" description="Low complexity" evidence="2">
    <location>
        <begin position="3364"/>
        <end position="3379"/>
    </location>
</feature>
<feature type="signal peptide" evidence="4">
    <location>
        <begin position="1"/>
        <end position="37"/>
    </location>
</feature>
<feature type="compositionally biased region" description="Polar residues" evidence="2">
    <location>
        <begin position="3049"/>
        <end position="3061"/>
    </location>
</feature>
<feature type="region of interest" description="Disordered" evidence="2">
    <location>
        <begin position="3524"/>
        <end position="3576"/>
    </location>
</feature>
<feature type="region of interest" description="Disordered" evidence="2">
    <location>
        <begin position="849"/>
        <end position="877"/>
    </location>
</feature>
<dbReference type="OrthoDB" id="5979581at2759"/>